<dbReference type="NCBIfam" id="TIGR03506">
    <property type="entry name" value="FlgEFG_subfam"/>
    <property type="match status" value="1"/>
</dbReference>
<reference evidence="10 11" key="1">
    <citation type="submission" date="2014-09" db="EMBL/GenBank/DDBJ databases">
        <title>Vibrio maritimus JCM 19235. (C45) whole genome shotgun sequence.</title>
        <authorList>
            <person name="Sawabe T."/>
            <person name="Meirelles P."/>
            <person name="Nakanishi M."/>
            <person name="Sayaka M."/>
            <person name="Hattori M."/>
            <person name="Ohkuma M."/>
        </authorList>
    </citation>
    <scope>NUCLEOTIDE SEQUENCE [LARGE SCALE GENOMIC DNA]</scope>
    <source>
        <strain evidence="11">JCM19235</strain>
    </source>
</reference>
<sequence>MDSLLFTATTGASRVLKAQHVRSNNLSNADTAGFRADMERVNSVPLQGSGFDGRTMVVTNSAATRFDSGDVVKTGRPLDIAIMGEGYISVQTPAGNEAYTRAGNIKVDDLGAMTINGFAVVGDNGPMVLPEFQKVEISERGRVSVIPPGGGAEVEVGTLKLVKPDITQLQKESDSLLHSLDGQPFAADATVNLAPEHIESSNVSAIDELLSVMSLTRNFEMQIRMMKTAETLAQSGNKLMSAS</sequence>
<dbReference type="Pfam" id="PF06429">
    <property type="entry name" value="Flg_bbr_C"/>
    <property type="match status" value="1"/>
</dbReference>
<dbReference type="InterPro" id="IPR053967">
    <property type="entry name" value="LlgE_F_G-like_D1"/>
</dbReference>
<gene>
    <name evidence="10" type="ORF">JCM19235_3177</name>
</gene>
<dbReference type="NCBIfam" id="NF009280">
    <property type="entry name" value="PRK12640.1"/>
    <property type="match status" value="1"/>
</dbReference>
<dbReference type="OrthoDB" id="9804559at2"/>
<dbReference type="Proteomes" id="UP000029228">
    <property type="component" value="Unassembled WGS sequence"/>
</dbReference>
<dbReference type="InterPro" id="IPR010930">
    <property type="entry name" value="Flg_bb/hook_C_dom"/>
</dbReference>
<dbReference type="AlphaFoldDB" id="A0A090STB8"/>
<keyword evidence="10" id="KW-0969">Cilium</keyword>
<dbReference type="PANTHER" id="PTHR30435">
    <property type="entry name" value="FLAGELLAR PROTEIN"/>
    <property type="match status" value="1"/>
</dbReference>
<dbReference type="InterPro" id="IPR020013">
    <property type="entry name" value="Flagellar_FlgE/F/G"/>
</dbReference>
<dbReference type="Pfam" id="PF00460">
    <property type="entry name" value="Flg_bb_rod"/>
    <property type="match status" value="1"/>
</dbReference>
<feature type="domain" description="Flagellar hook protein FlgE/F/G-like D1" evidence="9">
    <location>
        <begin position="81"/>
        <end position="145"/>
    </location>
</feature>
<accession>A0A090STB8</accession>
<dbReference type="GO" id="GO:0071978">
    <property type="term" value="P:bacterial-type flagellum-dependent swarming motility"/>
    <property type="evidence" value="ECO:0007669"/>
    <property type="project" value="TreeGrafter"/>
</dbReference>
<protein>
    <recommendedName>
        <fullName evidence="5 6">Flagellar basal-body rod protein FlgF</fullName>
    </recommendedName>
</protein>
<dbReference type="InterPro" id="IPR037925">
    <property type="entry name" value="FlgE/F/G-like"/>
</dbReference>
<dbReference type="EMBL" id="BBMR01000014">
    <property type="protein sequence ID" value="GAL22597.1"/>
    <property type="molecule type" value="Genomic_DNA"/>
</dbReference>
<dbReference type="STRING" id="990268.JCM19235_3177"/>
<comment type="subunit">
    <text evidence="4 6">The basal body constitutes a major portion of the flagellar organelle and consists of five rings (E,L,P,S, and M) mounted on a central rod. The rod consists of about 26 subunits of FlgG in the distal portion, and FlgB, FlgC and FlgF are thought to build up the proximal portion of the rod with about 6 subunits each.</text>
</comment>
<evidence type="ECO:0000256" key="6">
    <source>
        <dbReference type="RuleBase" id="RU362116"/>
    </source>
</evidence>
<evidence type="ECO:0000256" key="1">
    <source>
        <dbReference type="ARBA" id="ARBA00004117"/>
    </source>
</evidence>
<proteinExistence type="inferred from homology"/>
<keyword evidence="10" id="KW-0282">Flagellum</keyword>
<comment type="subcellular location">
    <subcellularLocation>
        <location evidence="1 6">Bacterial flagellum basal body</location>
    </subcellularLocation>
</comment>
<keyword evidence="10" id="KW-0966">Cell projection</keyword>
<dbReference type="InterPro" id="IPR001444">
    <property type="entry name" value="Flag_bb_rod_N"/>
</dbReference>
<evidence type="ECO:0000256" key="3">
    <source>
        <dbReference type="ARBA" id="ARBA00023143"/>
    </source>
</evidence>
<evidence type="ECO:0000259" key="8">
    <source>
        <dbReference type="Pfam" id="PF06429"/>
    </source>
</evidence>
<feature type="domain" description="Flagellar basal body rod protein N-terminal" evidence="7">
    <location>
        <begin position="7"/>
        <end position="35"/>
    </location>
</feature>
<name>A0A090STB8_9VIBR</name>
<dbReference type="SUPFAM" id="SSF117143">
    <property type="entry name" value="Flagellar hook protein flgE"/>
    <property type="match status" value="1"/>
</dbReference>
<dbReference type="PANTHER" id="PTHR30435:SF18">
    <property type="entry name" value="FLAGELLAR BASAL-BODY ROD PROTEIN FLGF"/>
    <property type="match status" value="1"/>
</dbReference>
<dbReference type="Pfam" id="PF22692">
    <property type="entry name" value="LlgE_F_G_D1"/>
    <property type="match status" value="1"/>
</dbReference>
<evidence type="ECO:0000259" key="9">
    <source>
        <dbReference type="Pfam" id="PF22692"/>
    </source>
</evidence>
<evidence type="ECO:0000256" key="4">
    <source>
        <dbReference type="ARBA" id="ARBA00038560"/>
    </source>
</evidence>
<feature type="domain" description="Flagellar basal-body/hook protein C-terminal" evidence="8">
    <location>
        <begin position="197"/>
        <end position="239"/>
    </location>
</feature>
<dbReference type="RefSeq" id="WP_042477831.1">
    <property type="nucleotide sequence ID" value="NZ_CP090438.1"/>
</dbReference>
<evidence type="ECO:0000313" key="10">
    <source>
        <dbReference type="EMBL" id="GAL22597.1"/>
    </source>
</evidence>
<comment type="caution">
    <text evidence="10">The sequence shown here is derived from an EMBL/GenBank/DDBJ whole genome shotgun (WGS) entry which is preliminary data.</text>
</comment>
<evidence type="ECO:0000256" key="2">
    <source>
        <dbReference type="ARBA" id="ARBA00009677"/>
    </source>
</evidence>
<evidence type="ECO:0000313" key="11">
    <source>
        <dbReference type="Proteomes" id="UP000029228"/>
    </source>
</evidence>
<organism evidence="10 11">
    <name type="scientific">Vibrio maritimus</name>
    <dbReference type="NCBI Taxonomy" id="990268"/>
    <lineage>
        <taxon>Bacteria</taxon>
        <taxon>Pseudomonadati</taxon>
        <taxon>Pseudomonadota</taxon>
        <taxon>Gammaproteobacteria</taxon>
        <taxon>Vibrionales</taxon>
        <taxon>Vibrionaceae</taxon>
        <taxon>Vibrio</taxon>
    </lineage>
</organism>
<keyword evidence="11" id="KW-1185">Reference proteome</keyword>
<evidence type="ECO:0000259" key="7">
    <source>
        <dbReference type="Pfam" id="PF00460"/>
    </source>
</evidence>
<dbReference type="GO" id="GO:0030694">
    <property type="term" value="C:bacterial-type flagellum basal body, rod"/>
    <property type="evidence" value="ECO:0007669"/>
    <property type="project" value="UniProtKB-UniRule"/>
</dbReference>
<comment type="similarity">
    <text evidence="2 6">Belongs to the flagella basal body rod proteins family.</text>
</comment>
<evidence type="ECO:0000256" key="5">
    <source>
        <dbReference type="ARBA" id="ARBA00040228"/>
    </source>
</evidence>
<keyword evidence="3 6" id="KW-0975">Bacterial flagellum</keyword>